<organism evidence="9 10">
    <name type="scientific">Pleurodeles waltl</name>
    <name type="common">Iberian ribbed newt</name>
    <dbReference type="NCBI Taxonomy" id="8319"/>
    <lineage>
        <taxon>Eukaryota</taxon>
        <taxon>Metazoa</taxon>
        <taxon>Chordata</taxon>
        <taxon>Craniata</taxon>
        <taxon>Vertebrata</taxon>
        <taxon>Euteleostomi</taxon>
        <taxon>Amphibia</taxon>
        <taxon>Batrachia</taxon>
        <taxon>Caudata</taxon>
        <taxon>Salamandroidea</taxon>
        <taxon>Salamandridae</taxon>
        <taxon>Pleurodelinae</taxon>
        <taxon>Pleurodeles</taxon>
    </lineage>
</organism>
<feature type="region of interest" description="Disordered" evidence="6">
    <location>
        <begin position="652"/>
        <end position="706"/>
    </location>
</feature>
<proteinExistence type="predicted"/>
<feature type="compositionally biased region" description="Basic and acidic residues" evidence="6">
    <location>
        <begin position="1331"/>
        <end position="1347"/>
    </location>
</feature>
<feature type="compositionally biased region" description="Polar residues" evidence="6">
    <location>
        <begin position="1113"/>
        <end position="1122"/>
    </location>
</feature>
<feature type="domain" description="RUN" evidence="8">
    <location>
        <begin position="886"/>
        <end position="1030"/>
    </location>
</feature>
<dbReference type="Pfam" id="PF02759">
    <property type="entry name" value="RUN"/>
    <property type="match status" value="1"/>
</dbReference>
<dbReference type="InterPro" id="IPR001452">
    <property type="entry name" value="SH3_domain"/>
</dbReference>
<dbReference type="Proteomes" id="UP001066276">
    <property type="component" value="Chromosome 12"/>
</dbReference>
<feature type="region of interest" description="Disordered" evidence="6">
    <location>
        <begin position="1"/>
        <end position="21"/>
    </location>
</feature>
<feature type="region of interest" description="Disordered" evidence="6">
    <location>
        <begin position="1410"/>
        <end position="1431"/>
    </location>
</feature>
<feature type="compositionally biased region" description="Basic and acidic residues" evidence="6">
    <location>
        <begin position="661"/>
        <end position="677"/>
    </location>
</feature>
<dbReference type="PANTHER" id="PTHR15591:SF11">
    <property type="entry name" value="AP-4 COMPLEX ACCESSORY SUBUNIT RUSC1"/>
    <property type="match status" value="1"/>
</dbReference>
<feature type="domain" description="SH3" evidence="7">
    <location>
        <begin position="1466"/>
        <end position="1524"/>
    </location>
</feature>
<dbReference type="InterPro" id="IPR037213">
    <property type="entry name" value="Run_dom_sf"/>
</dbReference>
<sequence length="1524" mass="168373">MQEGPITRAPSEPEEQTAGCQHCQEETTGNFEVDANSNNTAAQCRCCESHPHQLLKSGLLNEPPSHVENVGDHKEEATSPTDAVLSTLSVSSSISSCSDFTLEETPVSFYCREFLSDGIPSPENQPDIIPLEDSVVNANCLTSEQAQLRHPSEDRYSGPDPLEVDQPRYLTLEKEGEKIYHDLLHSDPSGVFLEIPERPWNKKIEEEMDSHHNTISGLQVQSSSIPPNITEEQDTSFNKIPRTRSISDQKCLPLTKIGPASQVWSVEDGKTTLDDLFGAAEVPQIKCERSLPSVLERTQEGRPGDTKKNITSFHELAQRRKRATTGTTPQPAKKDRSDWLITFSPDTELPPVNELTSSVLYQRYEGMDTSISKQANPDKHSQTGVTTFKELRFRSTLNKQSNQQGKVQGVWEPLDQSDTQRPGTSRIEPNMNIHLGSDNKEPPNRDLSHFKGPLPAHVEAKQRRGLSRHSLQPIAESHLGGTEASWTDSLEEGSATPLGQRCTATGNDPWSRGKADGGDRHSKEVSSLFSHYPRPQTLQFPSLLLRFSAGEVPVSHNQDLTVSSSSSSLENVEDESSVVLARPFNQHLKALSCNEVCLLGKKLGYLSPEELLPIRLSPVGAYSPPYRGVLPLLENPGLSVLLSPLFPRSRTFPSMSLPTHRTSDEPPAKQRDRRPAEESTTENQSGSGAATGRHQSSKRAPWRTQGSETCWTNIQRSAKVIGAEILEQVFVLANRGFKRLTTLARNGNALWAFFSQYSLALKLNKKVDKQTSPPVCLHPHGLRLALAGHVLDWPIRKARSQAGDTTSGCGPYLCPPGRPCRCILCYTSVGPVWMAAGSGSCAHHQEQKKGLLVAVSSSVDKIISHFSTTRNIVQKAQLGDSWLSPEVGHLILNTLCPALYALVGDGLKPFQKDVIVGRRRTSPWTVVEASVKPGPATRPLHNLYSRICQLPQLGSSKNKFNTFVFGLLNAKLLDFWVSHLQEHSGTLSWLYLPGGFLSITKDSFYSFFEELLLVLQPLSILTFHLDLLFEHHHLRVNLRLLQPSAGTSSCQAQGHAPSTGLKQGEGCSPREAAAGQCSEDDKQQQEHTAAKNRTVCIGSEQKRPFQNPAPISKQCTDAQSSGPLQNTFEQVLQWGNKLTHTLVGSEESPAVAKVPVKETCTKSSDKSREDTDVKAKTWWGQLSQASQVYSTLNREGFPFTRWTKIKMSTVDKFPAASPNLSAGKTKSEREVTNHKKQYERNQTKEHHEGGSSRATRATLDQPKKKTDGSEAQESQDEGHKKNQETYEEGNQEPRSEEAPEQGSPGIQESSLHETPVRHESSDYVSPLTQELSDREAQRSHKLHDDGTHVFGTQEMLDRNSQGLMTPNFQMKEDRGTIADAGPHKDPHRREAESPSRGIWLGHLFGAPCSSTKRSPSDVETNGVKSRRPSSWLPPNMNVLELMRKVVPPEKTALPEESSKVPVEAPKLIRTVRAICDHTGSSGSHLSFQKDEVLQLLSTVDDDWIRCCHGSNTGLVPVAYTSLIL</sequence>
<dbReference type="InterPro" id="IPR047343">
    <property type="entry name" value="RUSC1_2"/>
</dbReference>
<dbReference type="PROSITE" id="PS50826">
    <property type="entry name" value="RUN"/>
    <property type="match status" value="1"/>
</dbReference>
<protein>
    <recommendedName>
        <fullName evidence="11">RUN and SH3 domain-containing protein 1</fullName>
    </recommendedName>
</protein>
<dbReference type="Gene3D" id="1.20.58.900">
    <property type="match status" value="1"/>
</dbReference>
<dbReference type="GO" id="GO:0031410">
    <property type="term" value="C:cytoplasmic vesicle"/>
    <property type="evidence" value="ECO:0007669"/>
    <property type="project" value="TreeGrafter"/>
</dbReference>
<dbReference type="SUPFAM" id="SSF50044">
    <property type="entry name" value="SH3-domain"/>
    <property type="match status" value="1"/>
</dbReference>
<evidence type="ECO:0000256" key="3">
    <source>
        <dbReference type="ARBA" id="ARBA00022490"/>
    </source>
</evidence>
<gene>
    <name evidence="9" type="ORF">NDU88_000838</name>
</gene>
<feature type="compositionally biased region" description="Basic and acidic residues" evidence="6">
    <location>
        <begin position="1310"/>
        <end position="1321"/>
    </location>
</feature>
<dbReference type="SMART" id="SM00326">
    <property type="entry name" value="SH3"/>
    <property type="match status" value="1"/>
</dbReference>
<evidence type="ECO:0000256" key="6">
    <source>
        <dbReference type="SAM" id="MobiDB-lite"/>
    </source>
</evidence>
<dbReference type="InterPro" id="IPR047341">
    <property type="entry name" value="RUN_RUSC1"/>
</dbReference>
<dbReference type="SMART" id="SM00593">
    <property type="entry name" value="RUN"/>
    <property type="match status" value="1"/>
</dbReference>
<evidence type="ECO:0000256" key="5">
    <source>
        <dbReference type="PROSITE-ProRule" id="PRU00192"/>
    </source>
</evidence>
<dbReference type="InterPro" id="IPR004012">
    <property type="entry name" value="Run_dom"/>
</dbReference>
<comment type="caution">
    <text evidence="9">The sequence shown here is derived from an EMBL/GenBank/DDBJ whole genome shotgun (WGS) entry which is preliminary data.</text>
</comment>
<dbReference type="InterPro" id="IPR036028">
    <property type="entry name" value="SH3-like_dom_sf"/>
</dbReference>
<evidence type="ECO:0000256" key="1">
    <source>
        <dbReference type="ARBA" id="ARBA00004496"/>
    </source>
</evidence>
<feature type="compositionally biased region" description="Basic and acidic residues" evidence="6">
    <location>
        <begin position="437"/>
        <end position="449"/>
    </location>
</feature>
<dbReference type="PANTHER" id="PTHR15591">
    <property type="entry name" value="RUN AND SH3 DOMAIN CONTAINING"/>
    <property type="match status" value="1"/>
</dbReference>
<evidence type="ECO:0008006" key="11">
    <source>
        <dbReference type="Google" id="ProtNLM"/>
    </source>
</evidence>
<evidence type="ECO:0000259" key="8">
    <source>
        <dbReference type="PROSITE" id="PS50826"/>
    </source>
</evidence>
<evidence type="ECO:0000259" key="7">
    <source>
        <dbReference type="PROSITE" id="PS50002"/>
    </source>
</evidence>
<dbReference type="EMBL" id="JANPWB010000016">
    <property type="protein sequence ID" value="KAJ1080644.1"/>
    <property type="molecule type" value="Genomic_DNA"/>
</dbReference>
<evidence type="ECO:0000256" key="4">
    <source>
        <dbReference type="ARBA" id="ARBA00022553"/>
    </source>
</evidence>
<feature type="region of interest" description="Disordered" evidence="6">
    <location>
        <begin position="1049"/>
        <end position="1122"/>
    </location>
</feature>
<feature type="compositionally biased region" description="Polar residues" evidence="6">
    <location>
        <begin position="1410"/>
        <end position="1423"/>
    </location>
</feature>
<evidence type="ECO:0000256" key="2">
    <source>
        <dbReference type="ARBA" id="ARBA00022443"/>
    </source>
</evidence>
<comment type="subcellular location">
    <subcellularLocation>
        <location evidence="1">Cytoplasm</location>
    </subcellularLocation>
</comment>
<dbReference type="PROSITE" id="PS50002">
    <property type="entry name" value="SH3"/>
    <property type="match status" value="1"/>
</dbReference>
<feature type="compositionally biased region" description="Basic and acidic residues" evidence="6">
    <location>
        <begin position="1225"/>
        <end position="1250"/>
    </location>
</feature>
<evidence type="ECO:0000313" key="10">
    <source>
        <dbReference type="Proteomes" id="UP001066276"/>
    </source>
</evidence>
<feature type="region of interest" description="Disordered" evidence="6">
    <location>
        <begin position="1214"/>
        <end position="1349"/>
    </location>
</feature>
<feature type="region of interest" description="Disordered" evidence="6">
    <location>
        <begin position="318"/>
        <end position="354"/>
    </location>
</feature>
<feature type="compositionally biased region" description="Basic and acidic residues" evidence="6">
    <location>
        <begin position="511"/>
        <end position="524"/>
    </location>
</feature>
<keyword evidence="2 5" id="KW-0728">SH3 domain</keyword>
<dbReference type="FunFam" id="1.20.58.900:FF:000006">
    <property type="entry name" value="RUN and SH3 domain containing 1"/>
    <property type="match status" value="1"/>
</dbReference>
<feature type="region of interest" description="Disordered" evidence="6">
    <location>
        <begin position="473"/>
        <end position="526"/>
    </location>
</feature>
<dbReference type="Gene3D" id="2.30.30.40">
    <property type="entry name" value="SH3 Domains"/>
    <property type="match status" value="1"/>
</dbReference>
<reference evidence="9" key="1">
    <citation type="journal article" date="2022" name="bioRxiv">
        <title>Sequencing and chromosome-scale assembly of the giantPleurodeles waltlgenome.</title>
        <authorList>
            <person name="Brown T."/>
            <person name="Elewa A."/>
            <person name="Iarovenko S."/>
            <person name="Subramanian E."/>
            <person name="Araus A.J."/>
            <person name="Petzold A."/>
            <person name="Susuki M."/>
            <person name="Suzuki K.-i.T."/>
            <person name="Hayashi T."/>
            <person name="Toyoda A."/>
            <person name="Oliveira C."/>
            <person name="Osipova E."/>
            <person name="Leigh N.D."/>
            <person name="Simon A."/>
            <person name="Yun M.H."/>
        </authorList>
    </citation>
    <scope>NUCLEOTIDE SEQUENCE</scope>
    <source>
        <strain evidence="9">20211129_DDA</strain>
        <tissue evidence="9">Liver</tissue>
    </source>
</reference>
<feature type="compositionally biased region" description="Basic and acidic residues" evidence="6">
    <location>
        <begin position="1079"/>
        <end position="1089"/>
    </location>
</feature>
<evidence type="ECO:0000313" key="9">
    <source>
        <dbReference type="EMBL" id="KAJ1080644.1"/>
    </source>
</evidence>
<feature type="region of interest" description="Disordered" evidence="6">
    <location>
        <begin position="144"/>
        <end position="163"/>
    </location>
</feature>
<dbReference type="Pfam" id="PF00018">
    <property type="entry name" value="SH3_1"/>
    <property type="match status" value="1"/>
</dbReference>
<accession>A0AAV7KRV8</accession>
<feature type="region of interest" description="Disordered" evidence="6">
    <location>
        <begin position="57"/>
        <end position="80"/>
    </location>
</feature>
<dbReference type="CDD" id="cd17701">
    <property type="entry name" value="RUN_RUSC1"/>
    <property type="match status" value="1"/>
</dbReference>
<feature type="region of interest" description="Disordered" evidence="6">
    <location>
        <begin position="398"/>
        <end position="452"/>
    </location>
</feature>
<keyword evidence="10" id="KW-1185">Reference proteome</keyword>
<keyword evidence="3" id="KW-0963">Cytoplasm</keyword>
<dbReference type="SUPFAM" id="SSF140741">
    <property type="entry name" value="RUN domain-like"/>
    <property type="match status" value="1"/>
</dbReference>
<name>A0AAV7KRV8_PLEWA</name>
<keyword evidence="4" id="KW-0597">Phosphoprotein</keyword>